<evidence type="ECO:0000256" key="2">
    <source>
        <dbReference type="ARBA" id="ARBA00008823"/>
    </source>
</evidence>
<evidence type="ECO:0000256" key="15">
    <source>
        <dbReference type="SAM" id="Phobius"/>
    </source>
</evidence>
<evidence type="ECO:0000256" key="6">
    <source>
        <dbReference type="ARBA" id="ARBA00022692"/>
    </source>
</evidence>
<comment type="caution">
    <text evidence="14">Lacks conserved residue(s) required for the propagation of feature annotation.</text>
</comment>
<evidence type="ECO:0000256" key="10">
    <source>
        <dbReference type="ARBA" id="ARBA00023136"/>
    </source>
</evidence>
<gene>
    <name evidence="14 16" type="primary">dsbB</name>
    <name evidence="16" type="ordered locus">Avin_09724</name>
</gene>
<feature type="disulfide bond" description="Redox-active" evidence="14">
    <location>
        <begin position="35"/>
        <end position="38"/>
    </location>
</feature>
<dbReference type="PANTHER" id="PTHR36570">
    <property type="entry name" value="DISULFIDE BOND FORMATION PROTEIN B"/>
    <property type="match status" value="1"/>
</dbReference>
<dbReference type="KEGG" id="avn:Avin_09724"/>
<evidence type="ECO:0000256" key="9">
    <source>
        <dbReference type="ARBA" id="ARBA00023002"/>
    </source>
</evidence>
<dbReference type="PANTHER" id="PTHR36570:SF3">
    <property type="entry name" value="DISULFIDE BOND FORMATION PROTEIN B"/>
    <property type="match status" value="1"/>
</dbReference>
<dbReference type="AlphaFoldDB" id="C1DNJ0"/>
<dbReference type="InterPro" id="IPR023380">
    <property type="entry name" value="DsbB-like_sf"/>
</dbReference>
<evidence type="ECO:0000256" key="13">
    <source>
        <dbReference type="ARBA" id="ARBA00023284"/>
    </source>
</evidence>
<feature type="transmembrane region" description="Helical" evidence="15">
    <location>
        <begin position="137"/>
        <end position="156"/>
    </location>
</feature>
<dbReference type="eggNOG" id="COG1495">
    <property type="taxonomic scope" value="Bacteria"/>
</dbReference>
<dbReference type="Pfam" id="PF02600">
    <property type="entry name" value="DsbB"/>
    <property type="match status" value="1"/>
</dbReference>
<comment type="subcellular location">
    <subcellularLocation>
        <location evidence="1 14">Cell inner membrane</location>
        <topology evidence="1 14">Multi-pass membrane protein</topology>
    </subcellularLocation>
</comment>
<keyword evidence="7 14" id="KW-0249">Electron transport</keyword>
<sequence length="165" mass="18894">MMLYFRFVSAGCSVIMIFSLCFAFYLEYYLLLEPCPLCIIQRVFFLLSALGLVAFVFWPKSYWLLSTILWLLVGAIVAGRHVWITYLPAESLGGCLPGLSYMIEAFPVIDSLQLIFSGSVDCAEVTWTLLSLSIPEWSLLIFTLILCVTLFLLYFYKLQIINQHE</sequence>
<evidence type="ECO:0000256" key="1">
    <source>
        <dbReference type="ARBA" id="ARBA00004429"/>
    </source>
</evidence>
<evidence type="ECO:0000313" key="17">
    <source>
        <dbReference type="Proteomes" id="UP000002424"/>
    </source>
</evidence>
<keyword evidence="11 14" id="KW-1015">Disulfide bond</keyword>
<keyword evidence="9 14" id="KW-0560">Oxidoreductase</keyword>
<feature type="transmembrane region" description="Helical" evidence="15">
    <location>
        <begin position="63"/>
        <end position="83"/>
    </location>
</feature>
<keyword evidence="6 14" id="KW-0812">Transmembrane</keyword>
<accession>C1DNJ0</accession>
<evidence type="ECO:0000313" key="16">
    <source>
        <dbReference type="EMBL" id="ACO77206.1"/>
    </source>
</evidence>
<evidence type="ECO:0000256" key="4">
    <source>
        <dbReference type="ARBA" id="ARBA00022475"/>
    </source>
</evidence>
<dbReference type="InterPro" id="IPR003752">
    <property type="entry name" value="DiS_bond_form_DsbB/BdbC"/>
</dbReference>
<evidence type="ECO:0000256" key="11">
    <source>
        <dbReference type="ARBA" id="ARBA00023157"/>
    </source>
</evidence>
<comment type="similarity">
    <text evidence="2 14">Belongs to the DsbB family.</text>
</comment>
<feature type="topological domain" description="Cytoplasmic" evidence="14">
    <location>
        <begin position="1"/>
        <end position="8"/>
    </location>
</feature>
<keyword evidence="3 14" id="KW-0813">Transport</keyword>
<evidence type="ECO:0000256" key="5">
    <source>
        <dbReference type="ARBA" id="ARBA00022519"/>
    </source>
</evidence>
<keyword evidence="13 14" id="KW-0676">Redox-active center</keyword>
<feature type="topological domain" description="Cytoplasmic" evidence="14">
    <location>
        <begin position="156"/>
        <end position="165"/>
    </location>
</feature>
<dbReference type="InterPro" id="IPR050183">
    <property type="entry name" value="DsbB"/>
</dbReference>
<dbReference type="EnsemblBacteria" id="ACO77206">
    <property type="protein sequence ID" value="ACO77206"/>
    <property type="gene ID" value="Avin_09724"/>
</dbReference>
<keyword evidence="17" id="KW-1185">Reference proteome</keyword>
<feature type="transmembrane region" description="Helical" evidence="15">
    <location>
        <begin position="39"/>
        <end position="58"/>
    </location>
</feature>
<dbReference type="RefSeq" id="WP_012699629.1">
    <property type="nucleotide sequence ID" value="NZ_CP144734.1"/>
</dbReference>
<reference evidence="16 17" key="1">
    <citation type="journal article" date="2009" name="J. Bacteriol.">
        <title>Genome sequence of Azotobacter vinelandii, an obligate aerobe specialized to support diverse anaerobic metabolic processes.</title>
        <authorList>
            <person name="Setubal J.C."/>
            <person name="dos Santos P."/>
            <person name="Goldman B.S."/>
            <person name="Ertesvag H."/>
            <person name="Espin G."/>
            <person name="Rubio L.M."/>
            <person name="Valla S."/>
            <person name="Almeida N.F."/>
            <person name="Balasubramanian D."/>
            <person name="Cromes L."/>
            <person name="Curatti L."/>
            <person name="Du Z."/>
            <person name="Godsy E."/>
            <person name="Goodner B."/>
            <person name="Hellner-Burris K."/>
            <person name="Hernandez J.A."/>
            <person name="Houmiel K."/>
            <person name="Imperial J."/>
            <person name="Kennedy C."/>
            <person name="Larson T.J."/>
            <person name="Latreille P."/>
            <person name="Ligon L.S."/>
            <person name="Lu J."/>
            <person name="Maerk M."/>
            <person name="Miller N.M."/>
            <person name="Norton S."/>
            <person name="O'Carroll I.P."/>
            <person name="Paulsen I."/>
            <person name="Raulfs E.C."/>
            <person name="Roemer R."/>
            <person name="Rosser J."/>
            <person name="Segura D."/>
            <person name="Slater S."/>
            <person name="Stricklin S.L."/>
            <person name="Studholme D.J."/>
            <person name="Sun J."/>
            <person name="Viana C.J."/>
            <person name="Wallin E."/>
            <person name="Wang B."/>
            <person name="Wheeler C."/>
            <person name="Zhu H."/>
            <person name="Dean D.R."/>
            <person name="Dixon R."/>
            <person name="Wood D."/>
        </authorList>
    </citation>
    <scope>NUCLEOTIDE SEQUENCE [LARGE SCALE GENOMIC DNA]</scope>
    <source>
        <strain evidence="17">DJ / ATCC BAA-1303</strain>
    </source>
</reference>
<keyword evidence="8 14" id="KW-1133">Transmembrane helix</keyword>
<dbReference type="HAMAP" id="MF_00286">
    <property type="entry name" value="DsbB"/>
    <property type="match status" value="1"/>
</dbReference>
<keyword evidence="10 14" id="KW-0472">Membrane</keyword>
<dbReference type="InterPro" id="IPR022920">
    <property type="entry name" value="Disulphide_bond_form_DsbB"/>
</dbReference>
<evidence type="ECO:0000256" key="8">
    <source>
        <dbReference type="ARBA" id="ARBA00022989"/>
    </source>
</evidence>
<dbReference type="HOGENOM" id="CLU_098660_1_1_6"/>
<dbReference type="Gene3D" id="1.20.1550.10">
    <property type="entry name" value="DsbB-like"/>
    <property type="match status" value="1"/>
</dbReference>
<dbReference type="OrthoDB" id="3711263at2"/>
<organism evidence="16 17">
    <name type="scientific">Azotobacter vinelandii (strain DJ / ATCC BAA-1303)</name>
    <dbReference type="NCBI Taxonomy" id="322710"/>
    <lineage>
        <taxon>Bacteria</taxon>
        <taxon>Pseudomonadati</taxon>
        <taxon>Pseudomonadota</taxon>
        <taxon>Gammaproteobacteria</taxon>
        <taxon>Pseudomonadales</taxon>
        <taxon>Pseudomonadaceae</taxon>
        <taxon>Azotobacter</taxon>
    </lineage>
</organism>
<evidence type="ECO:0000256" key="7">
    <source>
        <dbReference type="ARBA" id="ARBA00022982"/>
    </source>
</evidence>
<dbReference type="GO" id="GO:0015035">
    <property type="term" value="F:protein-disulfide reductase activity"/>
    <property type="evidence" value="ECO:0007669"/>
    <property type="project" value="UniProtKB-UniRule"/>
</dbReference>
<proteinExistence type="inferred from homology"/>
<dbReference type="GO" id="GO:0009055">
    <property type="term" value="F:electron transfer activity"/>
    <property type="evidence" value="ECO:0007669"/>
    <property type="project" value="UniProtKB-UniRule"/>
</dbReference>
<dbReference type="GO" id="GO:0006457">
    <property type="term" value="P:protein folding"/>
    <property type="evidence" value="ECO:0007669"/>
    <property type="project" value="InterPro"/>
</dbReference>
<dbReference type="SUPFAM" id="SSF158442">
    <property type="entry name" value="DsbB-like"/>
    <property type="match status" value="1"/>
</dbReference>
<protein>
    <recommendedName>
        <fullName evidence="14">Disulfide bond formation protein B</fullName>
    </recommendedName>
    <alternativeName>
        <fullName evidence="14">Disulfide oxidoreductase</fullName>
    </alternativeName>
</protein>
<dbReference type="STRING" id="322710.Avin_09724"/>
<keyword evidence="12 14" id="KW-0143">Chaperone</keyword>
<dbReference type="EMBL" id="CP001157">
    <property type="protein sequence ID" value="ACO77206.1"/>
    <property type="molecule type" value="Genomic_DNA"/>
</dbReference>
<evidence type="ECO:0000256" key="12">
    <source>
        <dbReference type="ARBA" id="ARBA00023186"/>
    </source>
</evidence>
<dbReference type="GO" id="GO:0005886">
    <property type="term" value="C:plasma membrane"/>
    <property type="evidence" value="ECO:0007669"/>
    <property type="project" value="UniProtKB-SubCell"/>
</dbReference>
<name>C1DNJ0_AZOVD</name>
<evidence type="ECO:0000256" key="14">
    <source>
        <dbReference type="HAMAP-Rule" id="MF_00286"/>
    </source>
</evidence>
<comment type="function">
    <text evidence="14">Required for disulfide bond formation in some periplasmic proteins. Acts by oxidizing the DsbA protein.</text>
</comment>
<evidence type="ECO:0000256" key="3">
    <source>
        <dbReference type="ARBA" id="ARBA00022448"/>
    </source>
</evidence>
<feature type="topological domain" description="Periplasmic" evidence="14">
    <location>
        <begin position="26"/>
        <end position="43"/>
    </location>
</feature>
<keyword evidence="4 14" id="KW-1003">Cell membrane</keyword>
<keyword evidence="5 14" id="KW-0997">Cell inner membrane</keyword>
<dbReference type="Proteomes" id="UP000002424">
    <property type="component" value="Chromosome"/>
</dbReference>